<dbReference type="AlphaFoldDB" id="A0A1W0X5U4"/>
<evidence type="ECO:0000313" key="9">
    <source>
        <dbReference type="EMBL" id="OQV22967.1"/>
    </source>
</evidence>
<feature type="domain" description="G-protein coupled receptors family 1 profile" evidence="8">
    <location>
        <begin position="38"/>
        <end position="316"/>
    </location>
</feature>
<feature type="transmembrane region" description="Helical" evidence="7">
    <location>
        <begin position="100"/>
        <end position="122"/>
    </location>
</feature>
<dbReference type="InterPro" id="IPR017452">
    <property type="entry name" value="GPCR_Rhodpsn_7TM"/>
</dbReference>
<feature type="transmembrane region" description="Helical" evidence="7">
    <location>
        <begin position="62"/>
        <end position="80"/>
    </location>
</feature>
<keyword evidence="3 6" id="KW-0812">Transmembrane</keyword>
<dbReference type="PROSITE" id="PS00237">
    <property type="entry name" value="G_PROTEIN_RECEP_F1_1"/>
    <property type="match status" value="1"/>
</dbReference>
<dbReference type="Proteomes" id="UP000192578">
    <property type="component" value="Unassembled WGS sequence"/>
</dbReference>
<dbReference type="PANTHER" id="PTHR22750">
    <property type="entry name" value="G-PROTEIN COUPLED RECEPTOR"/>
    <property type="match status" value="1"/>
</dbReference>
<keyword evidence="10" id="KW-1185">Reference proteome</keyword>
<dbReference type="SUPFAM" id="SSF81321">
    <property type="entry name" value="Family A G protein-coupled receptor-like"/>
    <property type="match status" value="1"/>
</dbReference>
<name>A0A1W0X5U4_HYPEX</name>
<dbReference type="EMBL" id="MTYJ01000014">
    <property type="protein sequence ID" value="OQV22967.1"/>
    <property type="molecule type" value="Genomic_DNA"/>
</dbReference>
<keyword evidence="2" id="KW-1003">Cell membrane</keyword>
<dbReference type="PROSITE" id="PS50262">
    <property type="entry name" value="G_PROTEIN_RECEP_F1_2"/>
    <property type="match status" value="1"/>
</dbReference>
<feature type="transmembrane region" description="Helical" evidence="7">
    <location>
        <begin position="261"/>
        <end position="288"/>
    </location>
</feature>
<evidence type="ECO:0000256" key="7">
    <source>
        <dbReference type="SAM" id="Phobius"/>
    </source>
</evidence>
<dbReference type="Gene3D" id="1.20.1070.10">
    <property type="entry name" value="Rhodopsin 7-helix transmembrane proteins"/>
    <property type="match status" value="1"/>
</dbReference>
<dbReference type="GO" id="GO:0004930">
    <property type="term" value="F:G protein-coupled receptor activity"/>
    <property type="evidence" value="ECO:0007669"/>
    <property type="project" value="UniProtKB-KW"/>
</dbReference>
<dbReference type="GO" id="GO:0005886">
    <property type="term" value="C:plasma membrane"/>
    <property type="evidence" value="ECO:0007669"/>
    <property type="project" value="UniProtKB-SubCell"/>
</dbReference>
<keyword evidence="5 7" id="KW-0472">Membrane</keyword>
<evidence type="ECO:0000256" key="3">
    <source>
        <dbReference type="ARBA" id="ARBA00022692"/>
    </source>
</evidence>
<feature type="transmembrane region" description="Helical" evidence="7">
    <location>
        <begin position="34"/>
        <end position="55"/>
    </location>
</feature>
<keyword evidence="6" id="KW-0297">G-protein coupled receptor</keyword>
<dbReference type="InterPro" id="IPR000276">
    <property type="entry name" value="GPCR_Rhodpsn"/>
</dbReference>
<evidence type="ECO:0000256" key="1">
    <source>
        <dbReference type="ARBA" id="ARBA00004651"/>
    </source>
</evidence>
<feature type="transmembrane region" description="Helical" evidence="7">
    <location>
        <begin position="198"/>
        <end position="217"/>
    </location>
</feature>
<evidence type="ECO:0000256" key="6">
    <source>
        <dbReference type="RuleBase" id="RU000688"/>
    </source>
</evidence>
<protein>
    <recommendedName>
        <fullName evidence="8">G-protein coupled receptors family 1 profile domain-containing protein</fullName>
    </recommendedName>
</protein>
<keyword evidence="6" id="KW-0807">Transducer</keyword>
<evidence type="ECO:0000313" key="10">
    <source>
        <dbReference type="Proteomes" id="UP000192578"/>
    </source>
</evidence>
<feature type="transmembrane region" description="Helical" evidence="7">
    <location>
        <begin position="143"/>
        <end position="164"/>
    </location>
</feature>
<keyword evidence="4 7" id="KW-1133">Transmembrane helix</keyword>
<dbReference type="Pfam" id="PF00001">
    <property type="entry name" value="7tm_1"/>
    <property type="match status" value="1"/>
</dbReference>
<evidence type="ECO:0000256" key="5">
    <source>
        <dbReference type="ARBA" id="ARBA00023136"/>
    </source>
</evidence>
<sequence>MNASTEKVLPHLPINNSTNCTVTWEEKLATQLPGFLLGALIIIAQLTNLIVFNFYRSKDHYILFHISLAISSLLSGMSLLSGNLLRYQDLTPLVIWLTKLLGLVLILLADSSALFAIFCISIDRWLSVEYPARYRSLVSRKKILFVIIIFIWTGSIFVVSAGMIRYWSDFSITPCSYRKIFAPQDAAFPVWSLFRGPIVLPFLLFSQIRIFVIGSSMKLRRWRGRASVSAAGVLQELQLRAHASEAPRPQPSLLQSRVFRIVWHSMLASMVVVIITLAINVPFIIFAWLEITTASFMVRVFAFLLLVQHCYSPLIYLCLFPHYRAVFVRAYTVARRRYNAIARHASVGAVSGSEATSRRPIPSPSCNRSWHLARG</sequence>
<comment type="caution">
    <text evidence="9">The sequence shown here is derived from an EMBL/GenBank/DDBJ whole genome shotgun (WGS) entry which is preliminary data.</text>
</comment>
<accession>A0A1W0X5U4</accession>
<comment type="similarity">
    <text evidence="6">Belongs to the G-protein coupled receptor 1 family.</text>
</comment>
<organism evidence="9 10">
    <name type="scientific">Hypsibius exemplaris</name>
    <name type="common">Freshwater tardigrade</name>
    <dbReference type="NCBI Taxonomy" id="2072580"/>
    <lineage>
        <taxon>Eukaryota</taxon>
        <taxon>Metazoa</taxon>
        <taxon>Ecdysozoa</taxon>
        <taxon>Tardigrada</taxon>
        <taxon>Eutardigrada</taxon>
        <taxon>Parachela</taxon>
        <taxon>Hypsibioidea</taxon>
        <taxon>Hypsibiidae</taxon>
        <taxon>Hypsibius</taxon>
    </lineage>
</organism>
<proteinExistence type="inferred from homology"/>
<reference evidence="10" key="1">
    <citation type="submission" date="2017-01" db="EMBL/GenBank/DDBJ databases">
        <title>Comparative genomics of anhydrobiosis in the tardigrade Hypsibius dujardini.</title>
        <authorList>
            <person name="Yoshida Y."/>
            <person name="Koutsovoulos G."/>
            <person name="Laetsch D."/>
            <person name="Stevens L."/>
            <person name="Kumar S."/>
            <person name="Horikawa D."/>
            <person name="Ishino K."/>
            <person name="Komine S."/>
            <person name="Tomita M."/>
            <person name="Blaxter M."/>
            <person name="Arakawa K."/>
        </authorList>
    </citation>
    <scope>NUCLEOTIDE SEQUENCE [LARGE SCALE GENOMIC DNA]</scope>
    <source>
        <strain evidence="10">Z151</strain>
    </source>
</reference>
<evidence type="ECO:0000256" key="2">
    <source>
        <dbReference type="ARBA" id="ARBA00022475"/>
    </source>
</evidence>
<evidence type="ECO:0000259" key="8">
    <source>
        <dbReference type="PROSITE" id="PS50262"/>
    </source>
</evidence>
<gene>
    <name evidence="9" type="ORF">BV898_03018</name>
</gene>
<keyword evidence="6" id="KW-0675">Receptor</keyword>
<comment type="subcellular location">
    <subcellularLocation>
        <location evidence="1">Cell membrane</location>
        <topology evidence="1">Multi-pass membrane protein</topology>
    </subcellularLocation>
</comment>
<evidence type="ECO:0000256" key="4">
    <source>
        <dbReference type="ARBA" id="ARBA00022989"/>
    </source>
</evidence>
<feature type="transmembrane region" description="Helical" evidence="7">
    <location>
        <begin position="300"/>
        <end position="319"/>
    </location>
</feature>
<dbReference type="PRINTS" id="PR00237">
    <property type="entry name" value="GPCRRHODOPSN"/>
</dbReference>